<evidence type="ECO:0000313" key="3">
    <source>
        <dbReference type="Proteomes" id="UP000007089"/>
    </source>
</evidence>
<gene>
    <name evidence="2" type="ordered locus">A2cp1_2466</name>
</gene>
<dbReference type="HOGENOM" id="CLU_1631933_0_0_7"/>
<evidence type="ECO:0000313" key="2">
    <source>
        <dbReference type="EMBL" id="ACL65804.1"/>
    </source>
</evidence>
<keyword evidence="3" id="KW-1185">Reference proteome</keyword>
<reference evidence="2" key="1">
    <citation type="submission" date="2009-01" db="EMBL/GenBank/DDBJ databases">
        <title>Complete sequence of Anaeromyxobacter dehalogenans 2CP-1.</title>
        <authorList>
            <consortium name="US DOE Joint Genome Institute"/>
            <person name="Lucas S."/>
            <person name="Copeland A."/>
            <person name="Lapidus A."/>
            <person name="Glavina del Rio T."/>
            <person name="Dalin E."/>
            <person name="Tice H."/>
            <person name="Bruce D."/>
            <person name="Goodwin L."/>
            <person name="Pitluck S."/>
            <person name="Saunders E."/>
            <person name="Brettin T."/>
            <person name="Detter J.C."/>
            <person name="Han C."/>
            <person name="Larimer F."/>
            <person name="Land M."/>
            <person name="Hauser L."/>
            <person name="Kyrpides N."/>
            <person name="Ovchinnikova G."/>
            <person name="Beliaev A.S."/>
            <person name="Richardson P."/>
        </authorList>
    </citation>
    <scope>NUCLEOTIDE SEQUENCE</scope>
    <source>
        <strain evidence="2">2CP-1</strain>
    </source>
</reference>
<sequence>MSSLSDWLKDFRVLHAKARAGTLAGREADVYRAGRDELARALLAAQRLTLKPGELPRQALRVARALQVDLDMLTSAARALTVDVSSGGFACLLAKAPPAGDEVKVSMRLPGGEALACRARVTDVKPLQGNVRASFQLVGLTAAERERLELMVFDTVLEQLTA</sequence>
<dbReference type="AlphaFoldDB" id="B8JC64"/>
<dbReference type="InterPro" id="IPR009875">
    <property type="entry name" value="PilZ_domain"/>
</dbReference>
<name>B8JC64_ANAD2</name>
<evidence type="ECO:0000259" key="1">
    <source>
        <dbReference type="Pfam" id="PF07238"/>
    </source>
</evidence>
<dbReference type="Gene3D" id="2.40.10.220">
    <property type="entry name" value="predicted glycosyltransferase like domains"/>
    <property type="match status" value="1"/>
</dbReference>
<dbReference type="RefSeq" id="WP_012633602.1">
    <property type="nucleotide sequence ID" value="NC_011891.1"/>
</dbReference>
<accession>B8JC64</accession>
<proteinExistence type="predicted"/>
<feature type="domain" description="PilZ" evidence="1">
    <location>
        <begin position="57"/>
        <end position="153"/>
    </location>
</feature>
<organism evidence="2 3">
    <name type="scientific">Anaeromyxobacter dehalogenans (strain ATCC BAA-258 / DSM 21875 / 2CP-1)</name>
    <dbReference type="NCBI Taxonomy" id="455488"/>
    <lineage>
        <taxon>Bacteria</taxon>
        <taxon>Pseudomonadati</taxon>
        <taxon>Myxococcota</taxon>
        <taxon>Myxococcia</taxon>
        <taxon>Myxococcales</taxon>
        <taxon>Cystobacterineae</taxon>
        <taxon>Anaeromyxobacteraceae</taxon>
        <taxon>Anaeromyxobacter</taxon>
    </lineage>
</organism>
<dbReference type="Proteomes" id="UP000007089">
    <property type="component" value="Chromosome"/>
</dbReference>
<protein>
    <submittedName>
        <fullName evidence="2">Type IV pilus assembly PilZ</fullName>
    </submittedName>
</protein>
<dbReference type="GO" id="GO:0035438">
    <property type="term" value="F:cyclic-di-GMP binding"/>
    <property type="evidence" value="ECO:0007669"/>
    <property type="project" value="InterPro"/>
</dbReference>
<dbReference type="KEGG" id="acp:A2cp1_2466"/>
<dbReference type="EMBL" id="CP001359">
    <property type="protein sequence ID" value="ACL65804.1"/>
    <property type="molecule type" value="Genomic_DNA"/>
</dbReference>
<dbReference type="Pfam" id="PF07238">
    <property type="entry name" value="PilZ"/>
    <property type="match status" value="1"/>
</dbReference>